<name>A0AAP0JHL5_9MAGN</name>
<evidence type="ECO:0000313" key="2">
    <source>
        <dbReference type="Proteomes" id="UP001419268"/>
    </source>
</evidence>
<protein>
    <submittedName>
        <fullName evidence="1">Uncharacterized protein</fullName>
    </submittedName>
</protein>
<keyword evidence="2" id="KW-1185">Reference proteome</keyword>
<dbReference type="Proteomes" id="UP001419268">
    <property type="component" value="Unassembled WGS sequence"/>
</dbReference>
<proteinExistence type="predicted"/>
<accession>A0AAP0JHL5</accession>
<comment type="caution">
    <text evidence="1">The sequence shown here is derived from an EMBL/GenBank/DDBJ whole genome shotgun (WGS) entry which is preliminary data.</text>
</comment>
<organism evidence="1 2">
    <name type="scientific">Stephania cephalantha</name>
    <dbReference type="NCBI Taxonomy" id="152367"/>
    <lineage>
        <taxon>Eukaryota</taxon>
        <taxon>Viridiplantae</taxon>
        <taxon>Streptophyta</taxon>
        <taxon>Embryophyta</taxon>
        <taxon>Tracheophyta</taxon>
        <taxon>Spermatophyta</taxon>
        <taxon>Magnoliopsida</taxon>
        <taxon>Ranunculales</taxon>
        <taxon>Menispermaceae</taxon>
        <taxon>Menispermoideae</taxon>
        <taxon>Cissampelideae</taxon>
        <taxon>Stephania</taxon>
    </lineage>
</organism>
<reference evidence="1 2" key="1">
    <citation type="submission" date="2024-01" db="EMBL/GenBank/DDBJ databases">
        <title>Genome assemblies of Stephania.</title>
        <authorList>
            <person name="Yang L."/>
        </authorList>
    </citation>
    <scope>NUCLEOTIDE SEQUENCE [LARGE SCALE GENOMIC DNA]</scope>
    <source>
        <strain evidence="1">JXDWG</strain>
        <tissue evidence="1">Leaf</tissue>
    </source>
</reference>
<evidence type="ECO:0000313" key="1">
    <source>
        <dbReference type="EMBL" id="KAK9133775.1"/>
    </source>
</evidence>
<dbReference type="EMBL" id="JBBNAG010000005">
    <property type="protein sequence ID" value="KAK9133775.1"/>
    <property type="molecule type" value="Genomic_DNA"/>
</dbReference>
<dbReference type="AlphaFoldDB" id="A0AAP0JHL5"/>
<gene>
    <name evidence="1" type="ORF">Scep_013303</name>
</gene>
<sequence>MVLFICDMSFYLDAVDISLLSVHWGLLSGSYLIIARVRAGRQVSRPEPESVRLVPRLNDLLLLSGRRRYLPIECTLGALIQVCEYLIVAKVRAGRQVSRPEPESAGLLP</sequence>